<dbReference type="InterPro" id="IPR001119">
    <property type="entry name" value="SLH_dom"/>
</dbReference>
<dbReference type="AlphaFoldDB" id="A0A7X0HWI3"/>
<dbReference type="PANTHER" id="PTHR40446">
    <property type="entry name" value="N-ACETYLGLUCOSAMINE-1-PHOSPHODIESTER ALPHA-N-ACETYLGLUCOSAMINIDASE"/>
    <property type="match status" value="1"/>
</dbReference>
<name>A0A7X0HWI3_9BACI</name>
<dbReference type="RefSeq" id="WP_246439648.1">
    <property type="nucleotide sequence ID" value="NZ_JACHGK010000014.1"/>
</dbReference>
<gene>
    <name evidence="4" type="ORF">HNR53_003566</name>
</gene>
<feature type="chain" id="PRO_5039412119" evidence="2">
    <location>
        <begin position="32"/>
        <end position="826"/>
    </location>
</feature>
<evidence type="ECO:0000256" key="2">
    <source>
        <dbReference type="SAM" id="SignalP"/>
    </source>
</evidence>
<evidence type="ECO:0000256" key="1">
    <source>
        <dbReference type="ARBA" id="ARBA00022729"/>
    </source>
</evidence>
<proteinExistence type="predicted"/>
<dbReference type="PANTHER" id="PTHR40446:SF2">
    <property type="entry name" value="N-ACETYLGLUCOSAMINE-1-PHOSPHODIESTER ALPHA-N-ACETYLGLUCOSAMINIDASE"/>
    <property type="match status" value="1"/>
</dbReference>
<keyword evidence="5" id="KW-1185">Reference proteome</keyword>
<dbReference type="Proteomes" id="UP000531594">
    <property type="component" value="Unassembled WGS sequence"/>
</dbReference>
<feature type="domain" description="SLH" evidence="3">
    <location>
        <begin position="654"/>
        <end position="712"/>
    </location>
</feature>
<dbReference type="EMBL" id="JACHGK010000014">
    <property type="protein sequence ID" value="MBB6446901.1"/>
    <property type="molecule type" value="Genomic_DNA"/>
</dbReference>
<feature type="signal peptide" evidence="2">
    <location>
        <begin position="1"/>
        <end position="31"/>
    </location>
</feature>
<sequence length="826" mass="88638">MKQKIRKRRMVAVTLSAALAGSIFSPINTYALGGFDLHTAVVQTAINEYQAMLAPGVMEKHYTFTGRDGKKIESFVIDVDRQTPNLSIQAGTPNDGTAFGLQPVRQQAASADRENHRIIAAVNADFFSLATGEPVGIVYKDGQALKVQNSIIPHYFFGITKAGAAVIGGSAEYEAIKDQLQEASGGNAILVKDGQVYQTPKTGGDVEPRTAVGIKADGDVFFAVFDGRQEPYSSGISMPDLAQFMIDLGAVTALNLDGGGSSTFATRELDGNGIEIDNSPSDRSERNVANSWLIVNEAPSDQVFHNAYMEPYDESFTPGSTITFSAKGRDQSYAPAPLPASGLTWEVEDPSFGSIDENGTFISSGKTGQFHILLKYQGTEVGRSIIEMEKPDTMYFSSPELTIARNSEKPLNLITQFQKRDVKWNAQDIEFDIPAGMGTIDENGVLHTEGQSVSGTITARLKGTNLAAQTKVSVGKLPEVLFDFEKSLSGWKTTTANRGEISSLSQAASPAPVQSGSRALRIDFDFTSAQRGATLGVYAGPGKAIPIEGDPTSIGMWVYGTPEAQGYWLRMMIVDGNNTNQTLNLTSAVNWTGWKYVKADIPASFTGPFKIHGTQTIRLMSTNSGTTGPMTKGSLYVDNIRAVYGEEDDNGEAAGVQHSFTDVNDRYAEAVNHLYTGGMVNGMSPSEFGTYNNITRGDAAVIIAKLMGFDTENAPDAGFTDLNPRVKGAVNAMAAKGIVAGVTKDRFAPQETLSRGAMAKMLALTFELGDQAVATPFTDVDGSVLKPYIEALYGAKITTGRTPTTYGTHEPIMRGDFVNLLYKANK</sequence>
<evidence type="ECO:0000259" key="3">
    <source>
        <dbReference type="PROSITE" id="PS51272"/>
    </source>
</evidence>
<accession>A0A7X0HWI3</accession>
<dbReference type="PROSITE" id="PS51272">
    <property type="entry name" value="SLH"/>
    <property type="match status" value="2"/>
</dbReference>
<comment type="caution">
    <text evidence="4">The sequence shown here is derived from an EMBL/GenBank/DDBJ whole genome shotgun (WGS) entry which is preliminary data.</text>
</comment>
<dbReference type="Gene3D" id="2.60.120.260">
    <property type="entry name" value="Galactose-binding domain-like"/>
    <property type="match status" value="1"/>
</dbReference>
<reference evidence="4 5" key="1">
    <citation type="submission" date="2020-08" db="EMBL/GenBank/DDBJ databases">
        <title>Genomic Encyclopedia of Type Strains, Phase IV (KMG-IV): sequencing the most valuable type-strain genomes for metagenomic binning, comparative biology and taxonomic classification.</title>
        <authorList>
            <person name="Goeker M."/>
        </authorList>
    </citation>
    <scope>NUCLEOTIDE SEQUENCE [LARGE SCALE GENOMIC DNA]</scope>
    <source>
        <strain evidence="4 5">DSM 5391</strain>
    </source>
</reference>
<feature type="domain" description="SLH" evidence="3">
    <location>
        <begin position="713"/>
        <end position="776"/>
    </location>
</feature>
<dbReference type="Pfam" id="PF09992">
    <property type="entry name" value="NAGPA"/>
    <property type="match status" value="1"/>
</dbReference>
<dbReference type="Pfam" id="PF00395">
    <property type="entry name" value="SLH"/>
    <property type="match status" value="3"/>
</dbReference>
<dbReference type="InterPro" id="IPR018711">
    <property type="entry name" value="NAGPA"/>
</dbReference>
<protein>
    <submittedName>
        <fullName evidence="4">Uncharacterized protein YigE (DUF2233 family)</fullName>
    </submittedName>
</protein>
<evidence type="ECO:0000313" key="4">
    <source>
        <dbReference type="EMBL" id="MBB6446901.1"/>
    </source>
</evidence>
<keyword evidence="1 2" id="KW-0732">Signal</keyword>
<evidence type="ECO:0000313" key="5">
    <source>
        <dbReference type="Proteomes" id="UP000531594"/>
    </source>
</evidence>
<organism evidence="4 5">
    <name type="scientific">Bacillus benzoevorans</name>
    <dbReference type="NCBI Taxonomy" id="1456"/>
    <lineage>
        <taxon>Bacteria</taxon>
        <taxon>Bacillati</taxon>
        <taxon>Bacillota</taxon>
        <taxon>Bacilli</taxon>
        <taxon>Bacillales</taxon>
        <taxon>Bacillaceae</taxon>
        <taxon>Bacillus</taxon>
    </lineage>
</organism>